<dbReference type="EMBL" id="UAVR01000006">
    <property type="protein sequence ID" value="SQA88015.1"/>
    <property type="molecule type" value="Genomic_DNA"/>
</dbReference>
<evidence type="ECO:0000313" key="2">
    <source>
        <dbReference type="EMBL" id="SKB37390.1"/>
    </source>
</evidence>
<feature type="signal peptide" evidence="1">
    <location>
        <begin position="1"/>
        <end position="24"/>
    </location>
</feature>
<comment type="caution">
    <text evidence="3">The sequence shown here is derived from an EMBL/GenBank/DDBJ whole genome shotgun (WGS) entry which is preliminary data.</text>
</comment>
<gene>
    <name evidence="3" type="ORF">NCTC11212_00887</name>
    <name evidence="2" type="ORF">SAMN05421800_101236</name>
</gene>
<protein>
    <submittedName>
        <fullName evidence="3">Uncharacterized protein</fullName>
    </submittedName>
</protein>
<evidence type="ECO:0000313" key="5">
    <source>
        <dbReference type="Proteomes" id="UP000251937"/>
    </source>
</evidence>
<dbReference type="AlphaFoldDB" id="A0AAX2IH96"/>
<name>A0AAX2IH96_9FLAO</name>
<dbReference type="EMBL" id="FUZE01000001">
    <property type="protein sequence ID" value="SKB37390.1"/>
    <property type="molecule type" value="Genomic_DNA"/>
</dbReference>
<reference evidence="3 5" key="2">
    <citation type="submission" date="2018-06" db="EMBL/GenBank/DDBJ databases">
        <authorList>
            <consortium name="Pathogen Informatics"/>
            <person name="Doyle S."/>
        </authorList>
    </citation>
    <scope>NUCLEOTIDE SEQUENCE [LARGE SCALE GENOMIC DNA]</scope>
    <source>
        <strain evidence="3 5">NCTC11212</strain>
    </source>
</reference>
<organism evidence="3 5">
    <name type="scientific">Chryseobacterium balustinum</name>
    <dbReference type="NCBI Taxonomy" id="246"/>
    <lineage>
        <taxon>Bacteria</taxon>
        <taxon>Pseudomonadati</taxon>
        <taxon>Bacteroidota</taxon>
        <taxon>Flavobacteriia</taxon>
        <taxon>Flavobacteriales</taxon>
        <taxon>Weeksellaceae</taxon>
        <taxon>Chryseobacterium group</taxon>
        <taxon>Chryseobacterium</taxon>
    </lineage>
</organism>
<evidence type="ECO:0000313" key="3">
    <source>
        <dbReference type="EMBL" id="SQA88015.1"/>
    </source>
</evidence>
<keyword evidence="4" id="KW-1185">Reference proteome</keyword>
<dbReference type="Proteomes" id="UP000251937">
    <property type="component" value="Unassembled WGS sequence"/>
</dbReference>
<keyword evidence="1" id="KW-0732">Signal</keyword>
<reference evidence="2 4" key="1">
    <citation type="submission" date="2017-02" db="EMBL/GenBank/DDBJ databases">
        <authorList>
            <person name="Varghese N."/>
            <person name="Submissions S."/>
        </authorList>
    </citation>
    <scope>NUCLEOTIDE SEQUENCE [LARGE SCALE GENOMIC DNA]</scope>
    <source>
        <strain evidence="2 4">DSM 16775</strain>
    </source>
</reference>
<accession>A0AAX2IH96</accession>
<evidence type="ECO:0000313" key="4">
    <source>
        <dbReference type="Proteomes" id="UP000190669"/>
    </source>
</evidence>
<feature type="chain" id="PRO_5043779989" evidence="1">
    <location>
        <begin position="25"/>
        <end position="122"/>
    </location>
</feature>
<evidence type="ECO:0000256" key="1">
    <source>
        <dbReference type="SAM" id="SignalP"/>
    </source>
</evidence>
<proteinExistence type="predicted"/>
<dbReference type="Proteomes" id="UP000190669">
    <property type="component" value="Unassembled WGS sequence"/>
</dbReference>
<sequence length="122" mass="13907">MYRHIYILIFACLGFLLMPTQTYACSMEGMKKEKTNSHHTSASKNDDCKDKCSHQNNKKNHCGNDCNNMLCKCPTNCNTTFFHSNSFTFIKSVQPIIETSFSNEESSVSKGFYSIWLIPKIG</sequence>